<reference evidence="2 3" key="1">
    <citation type="submission" date="2019-09" db="EMBL/GenBank/DDBJ databases">
        <title>Draft genome sequences of 48 bacterial type strains from the CCUG.</title>
        <authorList>
            <person name="Tunovic T."/>
            <person name="Pineiro-Iglesias B."/>
            <person name="Unosson C."/>
            <person name="Inganas E."/>
            <person name="Ohlen M."/>
            <person name="Cardew S."/>
            <person name="Jensie-Markopoulos S."/>
            <person name="Salva-Serra F."/>
            <person name="Jaen-Luchoro D."/>
            <person name="Karlsson R."/>
            <person name="Svensson-Stadler L."/>
            <person name="Chun J."/>
            <person name="Moore E."/>
        </authorList>
    </citation>
    <scope>NUCLEOTIDE SEQUENCE [LARGE SCALE GENOMIC DNA]</scope>
    <source>
        <strain evidence="2 3">CCUG 65686</strain>
    </source>
</reference>
<dbReference type="RefSeq" id="WP_150998319.1">
    <property type="nucleotide sequence ID" value="NZ_CABVPM010000001.1"/>
</dbReference>
<accession>A0A6L3N603</accession>
<dbReference type="EMBL" id="VZOK01000004">
    <property type="protein sequence ID" value="KAB0640637.1"/>
    <property type="molecule type" value="Genomic_DNA"/>
</dbReference>
<dbReference type="AlphaFoldDB" id="A0A6L3N603"/>
<comment type="caution">
    <text evidence="2">The sequence shown here is derived from an EMBL/GenBank/DDBJ whole genome shotgun (WGS) entry which is preliminary data.</text>
</comment>
<gene>
    <name evidence="2" type="ORF">F7R25_03845</name>
</gene>
<keyword evidence="1" id="KW-0812">Transmembrane</keyword>
<keyword evidence="1" id="KW-1133">Transmembrane helix</keyword>
<proteinExistence type="predicted"/>
<protein>
    <submittedName>
        <fullName evidence="2">Uncharacterized protein</fullName>
    </submittedName>
</protein>
<dbReference type="Proteomes" id="UP000473470">
    <property type="component" value="Unassembled WGS sequence"/>
</dbReference>
<evidence type="ECO:0000313" key="3">
    <source>
        <dbReference type="Proteomes" id="UP000473470"/>
    </source>
</evidence>
<organism evidence="2 3">
    <name type="scientific">Burkholderia stagnalis</name>
    <dbReference type="NCBI Taxonomy" id="1503054"/>
    <lineage>
        <taxon>Bacteria</taxon>
        <taxon>Pseudomonadati</taxon>
        <taxon>Pseudomonadota</taxon>
        <taxon>Betaproteobacteria</taxon>
        <taxon>Burkholderiales</taxon>
        <taxon>Burkholderiaceae</taxon>
        <taxon>Burkholderia</taxon>
        <taxon>Burkholderia cepacia complex</taxon>
    </lineage>
</organism>
<sequence>METVKEFLDRRESEDVEEALRKSLSHVIALLPEKNADMFIHTLSLLPKEERKRYVEYCQREEIISNKAPLMVVYGLLASYKAIADQVEAARVAENMMLKVVPGVVQSQLDDFKDKIIDIQAHVVAETENMLIECKGASDHLGKQLDDFKSLVETAVGIVEKAYSERAKLIEARGNDQVKRITAHADSEIVRINSKSKDIELILTERAVKEFRRAIASSIARAFGWKGFLWGVGVVTTSIFFYDFIHYMALKIFH</sequence>
<keyword evidence="1" id="KW-0472">Membrane</keyword>
<name>A0A6L3N603_9BURK</name>
<feature type="transmembrane region" description="Helical" evidence="1">
    <location>
        <begin position="227"/>
        <end position="245"/>
    </location>
</feature>
<evidence type="ECO:0000256" key="1">
    <source>
        <dbReference type="SAM" id="Phobius"/>
    </source>
</evidence>
<evidence type="ECO:0000313" key="2">
    <source>
        <dbReference type="EMBL" id="KAB0640637.1"/>
    </source>
</evidence>